<evidence type="ECO:0000256" key="7">
    <source>
        <dbReference type="SAM" id="MobiDB-lite"/>
    </source>
</evidence>
<keyword evidence="5" id="KW-0539">Nucleus</keyword>
<feature type="domain" description="C2H2-type" evidence="8">
    <location>
        <begin position="16"/>
        <end position="45"/>
    </location>
</feature>
<feature type="domain" description="C2H2-type" evidence="8">
    <location>
        <begin position="106"/>
        <end position="131"/>
    </location>
</feature>
<keyword evidence="4" id="KW-0862">Zinc</keyword>
<dbReference type="Proteomes" id="UP000813385">
    <property type="component" value="Unassembled WGS sequence"/>
</dbReference>
<feature type="domain" description="C2H2-type" evidence="8">
    <location>
        <begin position="76"/>
        <end position="105"/>
    </location>
</feature>
<feature type="compositionally biased region" description="Pro residues" evidence="7">
    <location>
        <begin position="366"/>
        <end position="382"/>
    </location>
</feature>
<dbReference type="InterPro" id="IPR036236">
    <property type="entry name" value="Znf_C2H2_sf"/>
</dbReference>
<evidence type="ECO:0000256" key="5">
    <source>
        <dbReference type="ARBA" id="ARBA00023242"/>
    </source>
</evidence>
<evidence type="ECO:0000313" key="9">
    <source>
        <dbReference type="EMBL" id="KAH7347902.1"/>
    </source>
</evidence>
<evidence type="ECO:0000256" key="2">
    <source>
        <dbReference type="ARBA" id="ARBA00022737"/>
    </source>
</evidence>
<dbReference type="PROSITE" id="PS00028">
    <property type="entry name" value="ZINC_FINGER_C2H2_1"/>
    <property type="match status" value="4"/>
</dbReference>
<evidence type="ECO:0000259" key="8">
    <source>
        <dbReference type="PROSITE" id="PS50157"/>
    </source>
</evidence>
<feature type="compositionally biased region" description="Low complexity" evidence="7">
    <location>
        <begin position="343"/>
        <end position="365"/>
    </location>
</feature>
<keyword evidence="1" id="KW-0479">Metal-binding</keyword>
<dbReference type="PANTHER" id="PTHR23235:SF142">
    <property type="entry name" value="ZINC FINGER PROTEIN 384"/>
    <property type="match status" value="1"/>
</dbReference>
<keyword evidence="3 6" id="KW-0863">Zinc-finger</keyword>
<dbReference type="GO" id="GO:0008270">
    <property type="term" value="F:zinc ion binding"/>
    <property type="evidence" value="ECO:0007669"/>
    <property type="project" value="UniProtKB-KW"/>
</dbReference>
<reference evidence="9" key="1">
    <citation type="journal article" date="2021" name="Nat. Commun.">
        <title>Genetic determinants of endophytism in the Arabidopsis root mycobiome.</title>
        <authorList>
            <person name="Mesny F."/>
            <person name="Miyauchi S."/>
            <person name="Thiergart T."/>
            <person name="Pickel B."/>
            <person name="Atanasova L."/>
            <person name="Karlsson M."/>
            <person name="Huettel B."/>
            <person name="Barry K.W."/>
            <person name="Haridas S."/>
            <person name="Chen C."/>
            <person name="Bauer D."/>
            <person name="Andreopoulos W."/>
            <person name="Pangilinan J."/>
            <person name="LaButti K."/>
            <person name="Riley R."/>
            <person name="Lipzen A."/>
            <person name="Clum A."/>
            <person name="Drula E."/>
            <person name="Henrissat B."/>
            <person name="Kohler A."/>
            <person name="Grigoriev I.V."/>
            <person name="Martin F.M."/>
            <person name="Hacquard S."/>
        </authorList>
    </citation>
    <scope>NUCLEOTIDE SEQUENCE</scope>
    <source>
        <strain evidence="9">MPI-CAGE-AT-0016</strain>
    </source>
</reference>
<evidence type="ECO:0000256" key="1">
    <source>
        <dbReference type="ARBA" id="ARBA00022723"/>
    </source>
</evidence>
<evidence type="ECO:0000256" key="3">
    <source>
        <dbReference type="ARBA" id="ARBA00022771"/>
    </source>
</evidence>
<feature type="compositionally biased region" description="Low complexity" evidence="7">
    <location>
        <begin position="383"/>
        <end position="414"/>
    </location>
</feature>
<feature type="region of interest" description="Disordered" evidence="7">
    <location>
        <begin position="125"/>
        <end position="163"/>
    </location>
</feature>
<dbReference type="GO" id="GO:0000981">
    <property type="term" value="F:DNA-binding transcription factor activity, RNA polymerase II-specific"/>
    <property type="evidence" value="ECO:0007669"/>
    <property type="project" value="UniProtKB-ARBA"/>
</dbReference>
<dbReference type="InterPro" id="IPR013087">
    <property type="entry name" value="Znf_C2H2_type"/>
</dbReference>
<feature type="region of interest" description="Disordered" evidence="7">
    <location>
        <begin position="301"/>
        <end position="426"/>
    </location>
</feature>
<accession>A0A8K0T530</accession>
<protein>
    <recommendedName>
        <fullName evidence="8">C2H2-type domain-containing protein</fullName>
    </recommendedName>
</protein>
<evidence type="ECO:0000256" key="4">
    <source>
        <dbReference type="ARBA" id="ARBA00022833"/>
    </source>
</evidence>
<dbReference type="OrthoDB" id="3437960at2759"/>
<dbReference type="EMBL" id="JAGPXD010000007">
    <property type="protein sequence ID" value="KAH7347902.1"/>
    <property type="molecule type" value="Genomic_DNA"/>
</dbReference>
<feature type="compositionally biased region" description="Low complexity" evidence="7">
    <location>
        <begin position="196"/>
        <end position="209"/>
    </location>
</feature>
<organism evidence="9 10">
    <name type="scientific">Plectosphaerella cucumerina</name>
    <dbReference type="NCBI Taxonomy" id="40658"/>
    <lineage>
        <taxon>Eukaryota</taxon>
        <taxon>Fungi</taxon>
        <taxon>Dikarya</taxon>
        <taxon>Ascomycota</taxon>
        <taxon>Pezizomycotina</taxon>
        <taxon>Sordariomycetes</taxon>
        <taxon>Hypocreomycetidae</taxon>
        <taxon>Glomerellales</taxon>
        <taxon>Plectosphaerellaceae</taxon>
        <taxon>Plectosphaerella</taxon>
    </lineage>
</organism>
<dbReference type="SMART" id="SM00355">
    <property type="entry name" value="ZnF_C2H2"/>
    <property type="match status" value="4"/>
</dbReference>
<dbReference type="SUPFAM" id="SSF57667">
    <property type="entry name" value="beta-beta-alpha zinc fingers"/>
    <property type="match status" value="2"/>
</dbReference>
<gene>
    <name evidence="9" type="ORF">B0T11DRAFT_146000</name>
</gene>
<dbReference type="GO" id="GO:0000978">
    <property type="term" value="F:RNA polymerase II cis-regulatory region sequence-specific DNA binding"/>
    <property type="evidence" value="ECO:0007669"/>
    <property type="project" value="TreeGrafter"/>
</dbReference>
<evidence type="ECO:0000313" key="10">
    <source>
        <dbReference type="Proteomes" id="UP000813385"/>
    </source>
</evidence>
<feature type="compositionally biased region" description="Acidic residues" evidence="7">
    <location>
        <begin position="140"/>
        <end position="150"/>
    </location>
</feature>
<feature type="domain" description="C2H2-type" evidence="8">
    <location>
        <begin position="46"/>
        <end position="75"/>
    </location>
</feature>
<dbReference type="PROSITE" id="PS50157">
    <property type="entry name" value="ZINC_FINGER_C2H2_2"/>
    <property type="match status" value="4"/>
</dbReference>
<dbReference type="FunFam" id="3.30.160.60:FF:000125">
    <property type="entry name" value="Putative zinc finger protein 143"/>
    <property type="match status" value="2"/>
</dbReference>
<sequence>MELMELVENEPTARPFQCDWQSCNKSFNRKSDLQRHYRIHTNERPYACATPGCGKSFIQRSALTVHIRTHTGEKPHQCQHIGCGKRFSDSSSLARHRRIHTGKRPYKCAHDGCLKSFCRKTTMVKHQRRSHQRGMHPNELLDDCTSDSESGESPSTPKHAAMHWPTQGVMPVGQVPHGHMHRAASFGDFGQQMGYPVPHHQQHPQQHPQYAHRHSMSTNAHEYQGLPVPEHQQQPPHQQHPGVRMMHRTASMPHPYYVTEHNNPGVATMNTQQLHPQYQVPRQQQVEGLPLEIPYQQAQSMNPSIQNSPTSYSAASGRSPTVPEGGFYTHRPTQSATYALHSAPPAEQQQPQQGHMAQYHQQQPQQGPPHPHPVPSQAPQAPPVAQGPAPEHQQQQQQPQHHEAPQPQQVNQYPSPSPQPPQAVPAEEYWNGVPYQAPVEVATIGSLPTFGSGVYDIWGPKMEFEDPSMQLPSARIENM</sequence>
<evidence type="ECO:0000256" key="6">
    <source>
        <dbReference type="PROSITE-ProRule" id="PRU00042"/>
    </source>
</evidence>
<feature type="compositionally biased region" description="Basic residues" evidence="7">
    <location>
        <begin position="125"/>
        <end position="134"/>
    </location>
</feature>
<keyword evidence="10" id="KW-1185">Reference proteome</keyword>
<comment type="caution">
    <text evidence="9">The sequence shown here is derived from an EMBL/GenBank/DDBJ whole genome shotgun (WGS) entry which is preliminary data.</text>
</comment>
<dbReference type="FunFam" id="3.30.160.60:FF:000394">
    <property type="entry name" value="Zinc finger protein 836"/>
    <property type="match status" value="1"/>
</dbReference>
<feature type="compositionally biased region" description="Polar residues" evidence="7">
    <location>
        <begin position="301"/>
        <end position="319"/>
    </location>
</feature>
<feature type="region of interest" description="Disordered" evidence="7">
    <location>
        <begin position="188"/>
        <end position="215"/>
    </location>
</feature>
<dbReference type="AlphaFoldDB" id="A0A8K0T530"/>
<dbReference type="Pfam" id="PF00096">
    <property type="entry name" value="zf-C2H2"/>
    <property type="match status" value="3"/>
</dbReference>
<proteinExistence type="predicted"/>
<name>A0A8K0T530_9PEZI</name>
<keyword evidence="2" id="KW-0677">Repeat</keyword>
<dbReference type="PANTHER" id="PTHR23235">
    <property type="entry name" value="KRUEPPEL-LIKE TRANSCRIPTION FACTOR"/>
    <property type="match status" value="1"/>
</dbReference>
<dbReference type="Gene3D" id="3.30.160.60">
    <property type="entry name" value="Classic Zinc Finger"/>
    <property type="match status" value="4"/>
</dbReference>